<protein>
    <recommendedName>
        <fullName evidence="3">IrrE N-terminal-like domain-containing protein</fullName>
    </recommendedName>
</protein>
<keyword evidence="2" id="KW-1185">Reference proteome</keyword>
<evidence type="ECO:0008006" key="3">
    <source>
        <dbReference type="Google" id="ProtNLM"/>
    </source>
</evidence>
<sequence length="633" mass="73529">MERLNSFRDVIEDRLFNEIFNALLIFVEDNPGKLEGNSHCVESPDEATLSDVEVKLVDITDSEGNEIFFDVVVSAEIEIAETVKRNRETDGIEQWFRISCSAELEDGFRKFYISDIHIYNKYNNGKENHLSEYLVPIIRKDQLDDVAEEFLKKYYPEALAKPMAVPAREVAKRMGIDVQEVHITKTCSVFGQTYFSDCEIQYYDRDAGLYKPLNVKRGTILVDPNVYFMRNVGSMNNTIIHECVHWDLHKKFFELEKLYNKEARSISCQVQEGIRPERNRTPLDWMEWHANSLAPRILMPVKQTRQKIEELIAKNKRVLQNDNIADIMESVVFELSEFFEVSRIAAKIRMIDLGYTEAIGVYTYIDDHYILNYAFERAALKNNQTFTIGMQDALYEYATNVDFKKLLNSGKYVYIDAHFCINDSKYIRHNENGYAELTDYARQHIDECCLIFDLKTRKNNSYGVSFYTECVLYKNAVSDTIVEAKYSNSAQNQLTEARAAELKRIKNEATQTTRIMRSLPATFSDTLVAHMDRLNFTVEYLEEMSLVNAKTIQRMRNDDRKPHKLPTVVAICIGMQLNPVLSADLIKKAGHTFRIDEEHIIYQMLLNSYYQNSIYECNEILRANDCNPLSKAE</sequence>
<gene>
    <name evidence="1" type="ORF">SAMN02745170_01707</name>
</gene>
<dbReference type="Proteomes" id="UP000322917">
    <property type="component" value="Unassembled WGS sequence"/>
</dbReference>
<dbReference type="RefSeq" id="WP_149734489.1">
    <property type="nucleotide sequence ID" value="NZ_FQZD01000012.1"/>
</dbReference>
<organism evidence="1 2">
    <name type="scientific">Propionispora hippei DSM 15287</name>
    <dbReference type="NCBI Taxonomy" id="1123003"/>
    <lineage>
        <taxon>Bacteria</taxon>
        <taxon>Bacillati</taxon>
        <taxon>Bacillota</taxon>
        <taxon>Negativicutes</taxon>
        <taxon>Selenomonadales</taxon>
        <taxon>Sporomusaceae</taxon>
        <taxon>Propionispora</taxon>
    </lineage>
</organism>
<proteinExistence type="predicted"/>
<name>A0A1M6GHQ0_9FIRM</name>
<evidence type="ECO:0000313" key="1">
    <source>
        <dbReference type="EMBL" id="SHJ09431.1"/>
    </source>
</evidence>
<evidence type="ECO:0000313" key="2">
    <source>
        <dbReference type="Proteomes" id="UP000322917"/>
    </source>
</evidence>
<dbReference type="OrthoDB" id="581382at2"/>
<dbReference type="EMBL" id="FQZD01000012">
    <property type="protein sequence ID" value="SHJ09431.1"/>
    <property type="molecule type" value="Genomic_DNA"/>
</dbReference>
<dbReference type="AlphaFoldDB" id="A0A1M6GHQ0"/>
<accession>A0A1M6GHQ0</accession>
<reference evidence="1 2" key="1">
    <citation type="submission" date="2016-11" db="EMBL/GenBank/DDBJ databases">
        <authorList>
            <person name="Varghese N."/>
            <person name="Submissions S."/>
        </authorList>
    </citation>
    <scope>NUCLEOTIDE SEQUENCE [LARGE SCALE GENOMIC DNA]</scope>
    <source>
        <strain evidence="1 2">DSM 15287</strain>
    </source>
</reference>